<sequence>MSVIFRLARRDDVAAIVALLADDVLGAGREAAADLDVYLRAFDAVAADPNNELIVADAGGEVAGTMQLTFIPGLSRSGTLRAQIEAVRVAADRRGEGLGRTMIEWGIARAAERGCGLVQLTTDKKRPDALRFYESLGFTASHEGLKLAL</sequence>
<dbReference type="RefSeq" id="WP_119928373.1">
    <property type="nucleotide sequence ID" value="NZ_QZEY01000008.1"/>
</dbReference>
<dbReference type="PANTHER" id="PTHR43877">
    <property type="entry name" value="AMINOALKYLPHOSPHONATE N-ACETYLTRANSFERASE-RELATED-RELATED"/>
    <property type="match status" value="1"/>
</dbReference>
<dbReference type="GO" id="GO:0016747">
    <property type="term" value="F:acyltransferase activity, transferring groups other than amino-acyl groups"/>
    <property type="evidence" value="ECO:0007669"/>
    <property type="project" value="InterPro"/>
</dbReference>
<evidence type="ECO:0000313" key="4">
    <source>
        <dbReference type="EMBL" id="RJL30950.1"/>
    </source>
</evidence>
<evidence type="ECO:0000256" key="2">
    <source>
        <dbReference type="ARBA" id="ARBA00023315"/>
    </source>
</evidence>
<dbReference type="SUPFAM" id="SSF55729">
    <property type="entry name" value="Acyl-CoA N-acyltransferases (Nat)"/>
    <property type="match status" value="1"/>
</dbReference>
<evidence type="ECO:0000256" key="1">
    <source>
        <dbReference type="ARBA" id="ARBA00022679"/>
    </source>
</evidence>
<dbReference type="OrthoDB" id="9789603at2"/>
<feature type="domain" description="N-acetyltransferase" evidence="3">
    <location>
        <begin position="3"/>
        <end position="149"/>
    </location>
</feature>
<comment type="caution">
    <text evidence="4">The sequence shown here is derived from an EMBL/GenBank/DDBJ whole genome shotgun (WGS) entry which is preliminary data.</text>
</comment>
<dbReference type="Proteomes" id="UP000265768">
    <property type="component" value="Unassembled WGS sequence"/>
</dbReference>
<proteinExistence type="predicted"/>
<dbReference type="CDD" id="cd04301">
    <property type="entry name" value="NAT_SF"/>
    <property type="match status" value="1"/>
</dbReference>
<evidence type="ECO:0000259" key="3">
    <source>
        <dbReference type="PROSITE" id="PS51186"/>
    </source>
</evidence>
<dbReference type="PROSITE" id="PS51186">
    <property type="entry name" value="GNAT"/>
    <property type="match status" value="1"/>
</dbReference>
<dbReference type="Pfam" id="PF00583">
    <property type="entry name" value="Acetyltransf_1"/>
    <property type="match status" value="1"/>
</dbReference>
<gene>
    <name evidence="4" type="ORF">D5H75_21935</name>
</gene>
<keyword evidence="2" id="KW-0012">Acyltransferase</keyword>
<organism evidence="4 5">
    <name type="scientific">Bailinhaonella thermotolerans</name>
    <dbReference type="NCBI Taxonomy" id="1070861"/>
    <lineage>
        <taxon>Bacteria</taxon>
        <taxon>Bacillati</taxon>
        <taxon>Actinomycetota</taxon>
        <taxon>Actinomycetes</taxon>
        <taxon>Streptosporangiales</taxon>
        <taxon>Streptosporangiaceae</taxon>
        <taxon>Bailinhaonella</taxon>
    </lineage>
</organism>
<keyword evidence="1 4" id="KW-0808">Transferase</keyword>
<accession>A0A3A4B0H0</accession>
<dbReference type="InterPro" id="IPR000182">
    <property type="entry name" value="GNAT_dom"/>
</dbReference>
<keyword evidence="5" id="KW-1185">Reference proteome</keyword>
<protein>
    <submittedName>
        <fullName evidence="4">GNAT family N-acetyltransferase</fullName>
    </submittedName>
</protein>
<dbReference type="InterPro" id="IPR050832">
    <property type="entry name" value="Bact_Acetyltransf"/>
</dbReference>
<evidence type="ECO:0000313" key="5">
    <source>
        <dbReference type="Proteomes" id="UP000265768"/>
    </source>
</evidence>
<dbReference type="EMBL" id="QZEY01000008">
    <property type="protein sequence ID" value="RJL30950.1"/>
    <property type="molecule type" value="Genomic_DNA"/>
</dbReference>
<dbReference type="AlphaFoldDB" id="A0A3A4B0H0"/>
<reference evidence="4 5" key="1">
    <citation type="submission" date="2018-09" db="EMBL/GenBank/DDBJ databases">
        <title>YIM 75507 draft genome.</title>
        <authorList>
            <person name="Tang S."/>
            <person name="Feng Y."/>
        </authorList>
    </citation>
    <scope>NUCLEOTIDE SEQUENCE [LARGE SCALE GENOMIC DNA]</scope>
    <source>
        <strain evidence="4 5">YIM 75507</strain>
    </source>
</reference>
<name>A0A3A4B0H0_9ACTN</name>
<dbReference type="InterPro" id="IPR016181">
    <property type="entry name" value="Acyl_CoA_acyltransferase"/>
</dbReference>
<dbReference type="Gene3D" id="3.40.630.30">
    <property type="match status" value="1"/>
</dbReference>